<feature type="transmembrane region" description="Helical" evidence="2">
    <location>
        <begin position="69"/>
        <end position="90"/>
    </location>
</feature>
<accession>A0A811P7B0</accession>
<keyword evidence="4" id="KW-1185">Reference proteome</keyword>
<keyword evidence="2" id="KW-1133">Transmembrane helix</keyword>
<dbReference type="AlphaFoldDB" id="A0A811P7B0"/>
<gene>
    <name evidence="3" type="ORF">NCGR_LOCUS27722</name>
</gene>
<organism evidence="3 4">
    <name type="scientific">Miscanthus lutarioriparius</name>
    <dbReference type="NCBI Taxonomy" id="422564"/>
    <lineage>
        <taxon>Eukaryota</taxon>
        <taxon>Viridiplantae</taxon>
        <taxon>Streptophyta</taxon>
        <taxon>Embryophyta</taxon>
        <taxon>Tracheophyta</taxon>
        <taxon>Spermatophyta</taxon>
        <taxon>Magnoliopsida</taxon>
        <taxon>Liliopsida</taxon>
        <taxon>Poales</taxon>
        <taxon>Poaceae</taxon>
        <taxon>PACMAD clade</taxon>
        <taxon>Panicoideae</taxon>
        <taxon>Andropogonodae</taxon>
        <taxon>Andropogoneae</taxon>
        <taxon>Saccharinae</taxon>
        <taxon>Miscanthus</taxon>
    </lineage>
</organism>
<sequence length="99" mass="10132">MARDDAGNANKEAVDSGGPEPEQNPAVVPDAGGRGQLLRVSTGLHLMLAGATVIIGEAAAPAPAPLPRLFFAFLAWFVGCLSLFALQPAAADDPLVPRD</sequence>
<dbReference type="Proteomes" id="UP000604825">
    <property type="component" value="Unassembled WGS sequence"/>
</dbReference>
<evidence type="ECO:0000256" key="2">
    <source>
        <dbReference type="SAM" id="Phobius"/>
    </source>
</evidence>
<evidence type="ECO:0000313" key="4">
    <source>
        <dbReference type="Proteomes" id="UP000604825"/>
    </source>
</evidence>
<evidence type="ECO:0000313" key="3">
    <source>
        <dbReference type="EMBL" id="CAD6242158.1"/>
    </source>
</evidence>
<keyword evidence="2" id="KW-0812">Transmembrane</keyword>
<dbReference type="EMBL" id="CAJGYO010000007">
    <property type="protein sequence ID" value="CAD6242158.1"/>
    <property type="molecule type" value="Genomic_DNA"/>
</dbReference>
<comment type="caution">
    <text evidence="3">The sequence shown here is derived from an EMBL/GenBank/DDBJ whole genome shotgun (WGS) entry which is preliminary data.</text>
</comment>
<keyword evidence="2" id="KW-0472">Membrane</keyword>
<proteinExistence type="predicted"/>
<evidence type="ECO:0000256" key="1">
    <source>
        <dbReference type="SAM" id="MobiDB-lite"/>
    </source>
</evidence>
<feature type="region of interest" description="Disordered" evidence="1">
    <location>
        <begin position="1"/>
        <end position="33"/>
    </location>
</feature>
<dbReference type="OrthoDB" id="665565at2759"/>
<reference evidence="3" key="1">
    <citation type="submission" date="2020-10" db="EMBL/GenBank/DDBJ databases">
        <authorList>
            <person name="Han B."/>
            <person name="Lu T."/>
            <person name="Zhao Q."/>
            <person name="Huang X."/>
            <person name="Zhao Y."/>
        </authorList>
    </citation>
    <scope>NUCLEOTIDE SEQUENCE</scope>
</reference>
<protein>
    <submittedName>
        <fullName evidence="3">Uncharacterized protein</fullName>
    </submittedName>
</protein>
<name>A0A811P7B0_9POAL</name>